<evidence type="ECO:0000256" key="4">
    <source>
        <dbReference type="ARBA" id="ARBA00022989"/>
    </source>
</evidence>
<dbReference type="GO" id="GO:0005886">
    <property type="term" value="C:plasma membrane"/>
    <property type="evidence" value="ECO:0007669"/>
    <property type="project" value="UniProtKB-SubCell"/>
</dbReference>
<feature type="transmembrane region" description="Helical" evidence="6">
    <location>
        <begin position="94"/>
        <end position="112"/>
    </location>
</feature>
<keyword evidence="3 6" id="KW-0812">Transmembrane</keyword>
<sequence length="322" mass="35960">MRSLPLEKNTFRGCASLNNASMTHHKSLWAPILMLIVPPLCWAGNVVLARSVIHSIPPVGLAFWRWTVAFGLILPFAFRHVVEDIPIMLQNWRMLLVLSAFGIAAFNTLLYLAVHTTSAINCALIQTTMPAFILIITLLGFRETTGWRQTVGVVLCMFGAAVVVLRGDLEVLLEMSFSRGDLLMLVAVICYGVYTVLLPKRPPIHPMTFLSVTFGIGASMLLPLYLWEHWTMQPMVWSLQTLNAVLYVAVFPSIVAYFCWNRGTELIGANRSGLFINLVPIFAAILSMLWLDEPPMPYHLIGMGLVFSGMVMVNVRPNEDLK</sequence>
<evidence type="ECO:0000256" key="5">
    <source>
        <dbReference type="ARBA" id="ARBA00023136"/>
    </source>
</evidence>
<accession>A0A7C4MNT1</accession>
<evidence type="ECO:0000313" key="8">
    <source>
        <dbReference type="EMBL" id="HGU33101.1"/>
    </source>
</evidence>
<evidence type="ECO:0000256" key="2">
    <source>
        <dbReference type="ARBA" id="ARBA00022475"/>
    </source>
</evidence>
<dbReference type="InterPro" id="IPR050638">
    <property type="entry name" value="AA-Vitamin_Transporters"/>
</dbReference>
<dbReference type="Pfam" id="PF00892">
    <property type="entry name" value="EamA"/>
    <property type="match status" value="2"/>
</dbReference>
<feature type="transmembrane region" description="Helical" evidence="6">
    <location>
        <begin position="297"/>
        <end position="315"/>
    </location>
</feature>
<feature type="transmembrane region" description="Helical" evidence="6">
    <location>
        <begin position="118"/>
        <end position="139"/>
    </location>
</feature>
<dbReference type="SUPFAM" id="SSF103481">
    <property type="entry name" value="Multidrug resistance efflux transporter EmrE"/>
    <property type="match status" value="2"/>
</dbReference>
<dbReference type="PANTHER" id="PTHR32322:SF18">
    <property type="entry name" value="S-ADENOSYLMETHIONINE_S-ADENOSYLHOMOCYSTEINE TRANSPORTER"/>
    <property type="match status" value="1"/>
</dbReference>
<feature type="transmembrane region" description="Helical" evidence="6">
    <location>
        <begin position="239"/>
        <end position="260"/>
    </location>
</feature>
<feature type="transmembrane region" description="Helical" evidence="6">
    <location>
        <begin position="209"/>
        <end position="227"/>
    </location>
</feature>
<evidence type="ECO:0000256" key="3">
    <source>
        <dbReference type="ARBA" id="ARBA00022692"/>
    </source>
</evidence>
<keyword evidence="4 6" id="KW-1133">Transmembrane helix</keyword>
<evidence type="ECO:0000256" key="6">
    <source>
        <dbReference type="SAM" id="Phobius"/>
    </source>
</evidence>
<organism evidence="8">
    <name type="scientific">Desulfatirhabdium butyrativorans</name>
    <dbReference type="NCBI Taxonomy" id="340467"/>
    <lineage>
        <taxon>Bacteria</taxon>
        <taxon>Pseudomonadati</taxon>
        <taxon>Thermodesulfobacteriota</taxon>
        <taxon>Desulfobacteria</taxon>
        <taxon>Desulfobacterales</taxon>
        <taxon>Desulfatirhabdiaceae</taxon>
        <taxon>Desulfatirhabdium</taxon>
    </lineage>
</organism>
<feature type="transmembrane region" description="Helical" evidence="6">
    <location>
        <begin position="28"/>
        <end position="49"/>
    </location>
</feature>
<feature type="transmembrane region" description="Helical" evidence="6">
    <location>
        <begin position="61"/>
        <end position="82"/>
    </location>
</feature>
<proteinExistence type="predicted"/>
<feature type="transmembrane region" description="Helical" evidence="6">
    <location>
        <begin position="177"/>
        <end position="197"/>
    </location>
</feature>
<dbReference type="InterPro" id="IPR000620">
    <property type="entry name" value="EamA_dom"/>
</dbReference>
<keyword evidence="2" id="KW-1003">Cell membrane</keyword>
<comment type="caution">
    <text evidence="8">The sequence shown here is derived from an EMBL/GenBank/DDBJ whole genome shotgun (WGS) entry which is preliminary data.</text>
</comment>
<dbReference type="EMBL" id="DSUH01000225">
    <property type="protein sequence ID" value="HGU33101.1"/>
    <property type="molecule type" value="Genomic_DNA"/>
</dbReference>
<gene>
    <name evidence="8" type="ORF">ENS29_09625</name>
</gene>
<evidence type="ECO:0000259" key="7">
    <source>
        <dbReference type="Pfam" id="PF00892"/>
    </source>
</evidence>
<keyword evidence="5 6" id="KW-0472">Membrane</keyword>
<feature type="transmembrane region" description="Helical" evidence="6">
    <location>
        <begin position="146"/>
        <end position="165"/>
    </location>
</feature>
<feature type="domain" description="EamA" evidence="7">
    <location>
        <begin position="179"/>
        <end position="314"/>
    </location>
</feature>
<dbReference type="InterPro" id="IPR037185">
    <property type="entry name" value="EmrE-like"/>
</dbReference>
<name>A0A7C4MNT1_9BACT</name>
<feature type="domain" description="EamA" evidence="7">
    <location>
        <begin position="32"/>
        <end position="164"/>
    </location>
</feature>
<comment type="subcellular location">
    <subcellularLocation>
        <location evidence="1">Cell membrane</location>
        <topology evidence="1">Multi-pass membrane protein</topology>
    </subcellularLocation>
</comment>
<evidence type="ECO:0000256" key="1">
    <source>
        <dbReference type="ARBA" id="ARBA00004651"/>
    </source>
</evidence>
<dbReference type="AlphaFoldDB" id="A0A7C4MNT1"/>
<protein>
    <submittedName>
        <fullName evidence="8">DMT family transporter</fullName>
    </submittedName>
</protein>
<feature type="transmembrane region" description="Helical" evidence="6">
    <location>
        <begin position="272"/>
        <end position="291"/>
    </location>
</feature>
<reference evidence="8" key="1">
    <citation type="journal article" date="2020" name="mSystems">
        <title>Genome- and Community-Level Interaction Insights into Carbon Utilization and Element Cycling Functions of Hydrothermarchaeota in Hydrothermal Sediment.</title>
        <authorList>
            <person name="Zhou Z."/>
            <person name="Liu Y."/>
            <person name="Xu W."/>
            <person name="Pan J."/>
            <person name="Luo Z.H."/>
            <person name="Li M."/>
        </authorList>
    </citation>
    <scope>NUCLEOTIDE SEQUENCE [LARGE SCALE GENOMIC DNA]</scope>
    <source>
        <strain evidence="8">SpSt-477</strain>
    </source>
</reference>
<dbReference type="PANTHER" id="PTHR32322">
    <property type="entry name" value="INNER MEMBRANE TRANSPORTER"/>
    <property type="match status" value="1"/>
</dbReference>